<feature type="transmembrane region" description="Helical" evidence="5">
    <location>
        <begin position="96"/>
        <end position="117"/>
    </location>
</feature>
<dbReference type="Pfam" id="PF07690">
    <property type="entry name" value="MFS_1"/>
    <property type="match status" value="1"/>
</dbReference>
<dbReference type="CDD" id="cd17319">
    <property type="entry name" value="MFS_ExuT_GudP_like"/>
    <property type="match status" value="1"/>
</dbReference>
<dbReference type="OrthoDB" id="9773404at2"/>
<evidence type="ECO:0000259" key="6">
    <source>
        <dbReference type="PROSITE" id="PS50850"/>
    </source>
</evidence>
<dbReference type="STRING" id="662367.SAMN05216167_101338"/>
<protein>
    <submittedName>
        <fullName evidence="7">MFS transporter, ACS family, hexuronate transporter</fullName>
    </submittedName>
</protein>
<organism evidence="7 8">
    <name type="scientific">Spirosoma endophyticum</name>
    <dbReference type="NCBI Taxonomy" id="662367"/>
    <lineage>
        <taxon>Bacteria</taxon>
        <taxon>Pseudomonadati</taxon>
        <taxon>Bacteroidota</taxon>
        <taxon>Cytophagia</taxon>
        <taxon>Cytophagales</taxon>
        <taxon>Cytophagaceae</taxon>
        <taxon>Spirosoma</taxon>
    </lineage>
</organism>
<evidence type="ECO:0000256" key="1">
    <source>
        <dbReference type="ARBA" id="ARBA00004141"/>
    </source>
</evidence>
<dbReference type="PANTHER" id="PTHR11662:SF285">
    <property type="entry name" value="HEXURONATE TRANSPORTER"/>
    <property type="match status" value="1"/>
</dbReference>
<dbReference type="PANTHER" id="PTHR11662">
    <property type="entry name" value="SOLUTE CARRIER FAMILY 17"/>
    <property type="match status" value="1"/>
</dbReference>
<feature type="transmembrane region" description="Helical" evidence="5">
    <location>
        <begin position="283"/>
        <end position="303"/>
    </location>
</feature>
<keyword evidence="8" id="KW-1185">Reference proteome</keyword>
<dbReference type="InterPro" id="IPR050382">
    <property type="entry name" value="MFS_Na/Anion_cotransporter"/>
</dbReference>
<dbReference type="InterPro" id="IPR020846">
    <property type="entry name" value="MFS_dom"/>
</dbReference>
<evidence type="ECO:0000256" key="5">
    <source>
        <dbReference type="SAM" id="Phobius"/>
    </source>
</evidence>
<name>A0A1I1FZ20_9BACT</name>
<dbReference type="Proteomes" id="UP000198598">
    <property type="component" value="Unassembled WGS sequence"/>
</dbReference>
<feature type="transmembrane region" description="Helical" evidence="5">
    <location>
        <begin position="175"/>
        <end position="197"/>
    </location>
</feature>
<evidence type="ECO:0000256" key="2">
    <source>
        <dbReference type="ARBA" id="ARBA00022692"/>
    </source>
</evidence>
<feature type="transmembrane region" description="Helical" evidence="5">
    <location>
        <begin position="67"/>
        <end position="84"/>
    </location>
</feature>
<gene>
    <name evidence="7" type="ORF">SAMN05216167_101338</name>
</gene>
<feature type="transmembrane region" description="Helical" evidence="5">
    <location>
        <begin position="375"/>
        <end position="403"/>
    </location>
</feature>
<dbReference type="PROSITE" id="PS50850">
    <property type="entry name" value="MFS"/>
    <property type="match status" value="1"/>
</dbReference>
<dbReference type="AlphaFoldDB" id="A0A1I1FZ20"/>
<dbReference type="PIRSF" id="PIRSF002808">
    <property type="entry name" value="Hexose_phosphate_transp"/>
    <property type="match status" value="1"/>
</dbReference>
<dbReference type="Gene3D" id="1.20.1250.20">
    <property type="entry name" value="MFS general substrate transporter like domains"/>
    <property type="match status" value="2"/>
</dbReference>
<dbReference type="InterPro" id="IPR000849">
    <property type="entry name" value="Sugar_P_transporter"/>
</dbReference>
<accession>A0A1I1FZ20</accession>
<dbReference type="SUPFAM" id="SSF103473">
    <property type="entry name" value="MFS general substrate transporter"/>
    <property type="match status" value="1"/>
</dbReference>
<dbReference type="InterPro" id="IPR036259">
    <property type="entry name" value="MFS_trans_sf"/>
</dbReference>
<dbReference type="GO" id="GO:0016020">
    <property type="term" value="C:membrane"/>
    <property type="evidence" value="ECO:0007669"/>
    <property type="project" value="UniProtKB-SubCell"/>
</dbReference>
<proteinExistence type="predicted"/>
<feature type="transmembrane region" description="Helical" evidence="5">
    <location>
        <begin position="324"/>
        <end position="355"/>
    </location>
</feature>
<keyword evidence="4 5" id="KW-0472">Membrane</keyword>
<feature type="domain" description="Major facilitator superfamily (MFS) profile" evidence="6">
    <location>
        <begin position="9"/>
        <end position="433"/>
    </location>
</feature>
<evidence type="ECO:0000256" key="4">
    <source>
        <dbReference type="ARBA" id="ARBA00023136"/>
    </source>
</evidence>
<feature type="transmembrane region" description="Helical" evidence="5">
    <location>
        <begin position="410"/>
        <end position="429"/>
    </location>
</feature>
<feature type="transmembrane region" description="Helical" evidence="5">
    <location>
        <begin position="244"/>
        <end position="263"/>
    </location>
</feature>
<keyword evidence="2 5" id="KW-0812">Transmembrane</keyword>
<dbReference type="GO" id="GO:0015134">
    <property type="term" value="F:hexuronate transmembrane transporter activity"/>
    <property type="evidence" value="ECO:0007669"/>
    <property type="project" value="TreeGrafter"/>
</dbReference>
<reference evidence="7 8" key="1">
    <citation type="submission" date="2016-10" db="EMBL/GenBank/DDBJ databases">
        <authorList>
            <person name="de Groot N.N."/>
        </authorList>
    </citation>
    <scope>NUCLEOTIDE SEQUENCE [LARGE SCALE GENOMIC DNA]</scope>
    <source>
        <strain evidence="7 8">DSM 26130</strain>
    </source>
</reference>
<evidence type="ECO:0000313" key="8">
    <source>
        <dbReference type="Proteomes" id="UP000198598"/>
    </source>
</evidence>
<comment type="subcellular location">
    <subcellularLocation>
        <location evidence="1">Membrane</location>
        <topology evidence="1">Multi-pass membrane protein</topology>
    </subcellularLocation>
</comment>
<evidence type="ECO:0000313" key="7">
    <source>
        <dbReference type="EMBL" id="SFC04272.1"/>
    </source>
</evidence>
<dbReference type="InterPro" id="IPR011701">
    <property type="entry name" value="MFS"/>
</dbReference>
<sequence>MNQNYRWRIIALLFLATTINYVDRQALSFVMTDGAFKRTILGLSPAALLTDEHLKQFRIQMGLVDSAFKATYAIGFLLIGWLIDRVGTKKGFTIGIAVWSVASIASGFISTVGQFALVRAVLGLGEAANFPSAMKAIAEWFPKRERSTATGILNAGSNMGVITTALLVPFLMQQFGWRGAFLISAVLGVLMLGIWWVSYSKPDETAAVSETEFRYISEGRDVADKSQETSRLSWAQLIGHKQTWAFSFGKIFADPVWFFYLTWLPDFLLTNNQLDRKLDLKNFGIPFLIIYVVSDLGSIFFGWMATRLMKNGWTENKARKLTMLICALAVTPIYLIPSVHSFTGVVALLALATAAHQGWSTNVYAMATTLFPSGSVATATGIGGFLGGMTSMVVAGATGYVVATFGYRPMFIFASCSYLIGLIVIHLVLPALRPIEVKNEQFSPVA</sequence>
<keyword evidence="3 5" id="KW-1133">Transmembrane helix</keyword>
<dbReference type="RefSeq" id="WP_093822719.1">
    <property type="nucleotide sequence ID" value="NZ_FOLQ01000001.1"/>
</dbReference>
<dbReference type="EMBL" id="FOLQ01000001">
    <property type="protein sequence ID" value="SFC04272.1"/>
    <property type="molecule type" value="Genomic_DNA"/>
</dbReference>
<evidence type="ECO:0000256" key="3">
    <source>
        <dbReference type="ARBA" id="ARBA00022989"/>
    </source>
</evidence>